<gene>
    <name evidence="2" type="primary">pol_99</name>
    <name evidence="2" type="ORF">g.1433</name>
</gene>
<protein>
    <submittedName>
        <fullName evidence="2">RNA-directed DNA polymerase from mobile element jockey</fullName>
    </submittedName>
</protein>
<evidence type="ECO:0000259" key="1">
    <source>
        <dbReference type="PROSITE" id="PS50878"/>
    </source>
</evidence>
<keyword evidence="2" id="KW-0808">Transferase</keyword>
<dbReference type="PANTHER" id="PTHR36688:SF2">
    <property type="entry name" value="ENDONUCLEASE_EXONUCLEASE_PHOSPHATASE DOMAIN-CONTAINING PROTEIN"/>
    <property type="match status" value="1"/>
</dbReference>
<dbReference type="InterPro" id="IPR000477">
    <property type="entry name" value="RT_dom"/>
</dbReference>
<keyword evidence="2" id="KW-0548">Nucleotidyltransferase</keyword>
<dbReference type="PROSITE" id="PS50878">
    <property type="entry name" value="RT_POL"/>
    <property type="match status" value="1"/>
</dbReference>
<dbReference type="EMBL" id="GGMS01010415">
    <property type="protein sequence ID" value="MBY79618.1"/>
    <property type="molecule type" value="Transcribed_RNA"/>
</dbReference>
<name>A0A2S2QPE9_9HEMI</name>
<dbReference type="SUPFAM" id="SSF56672">
    <property type="entry name" value="DNA/RNA polymerases"/>
    <property type="match status" value="1"/>
</dbReference>
<feature type="domain" description="Reverse transcriptase" evidence="1">
    <location>
        <begin position="1"/>
        <end position="150"/>
    </location>
</feature>
<evidence type="ECO:0000313" key="2">
    <source>
        <dbReference type="EMBL" id="MBY79618.1"/>
    </source>
</evidence>
<dbReference type="Pfam" id="PF00078">
    <property type="entry name" value="RVT_1"/>
    <property type="match status" value="1"/>
</dbReference>
<dbReference type="InterPro" id="IPR043502">
    <property type="entry name" value="DNA/RNA_pol_sf"/>
</dbReference>
<reference evidence="2" key="1">
    <citation type="submission" date="2018-04" db="EMBL/GenBank/DDBJ databases">
        <title>Transcriptome assembly of Sipha flava.</title>
        <authorList>
            <person name="Scully E.D."/>
            <person name="Geib S.M."/>
            <person name="Palmer N.A."/>
            <person name="Koch K."/>
            <person name="Bradshaw J."/>
            <person name="Heng-Moss T."/>
            <person name="Sarath G."/>
        </authorList>
    </citation>
    <scope>NUCLEOTIDE SEQUENCE</scope>
</reference>
<dbReference type="AlphaFoldDB" id="A0A2S2QPE9"/>
<dbReference type="PANTHER" id="PTHR36688">
    <property type="entry name" value="ENDO/EXONUCLEASE/PHOSPHATASE DOMAIN-CONTAINING PROTEIN"/>
    <property type="match status" value="1"/>
</dbReference>
<sequence length="254" mass="28679">MAKIVRCKSTLLLLEKIISNRKFSVTHGGKMSRYKTLHNGLPQGAVLSPMLFNIYTADMNDTVSRKFIYADDVALVTQATSFEEIESVLNVDVARLKNFFQKWYLKLNPNKSVTCIFHLNNREANRTLSIVADDQKITTEGTPKYLGVRLDRTLTFRQHLESVKDKIKTRNNIIAKLAGPSWGCRENVIRTSALALVYNVAKYCVPVWARSAHCKKVDVQLNETLRIISGTVRSRLAASTVQYSPSRPTETSPD</sequence>
<organism evidence="2">
    <name type="scientific">Sipha flava</name>
    <name type="common">yellow sugarcane aphid</name>
    <dbReference type="NCBI Taxonomy" id="143950"/>
    <lineage>
        <taxon>Eukaryota</taxon>
        <taxon>Metazoa</taxon>
        <taxon>Ecdysozoa</taxon>
        <taxon>Arthropoda</taxon>
        <taxon>Hexapoda</taxon>
        <taxon>Insecta</taxon>
        <taxon>Pterygota</taxon>
        <taxon>Neoptera</taxon>
        <taxon>Paraneoptera</taxon>
        <taxon>Hemiptera</taxon>
        <taxon>Sternorrhyncha</taxon>
        <taxon>Aphidomorpha</taxon>
        <taxon>Aphidoidea</taxon>
        <taxon>Aphididae</taxon>
        <taxon>Sipha</taxon>
    </lineage>
</organism>
<proteinExistence type="predicted"/>
<dbReference type="GO" id="GO:0003964">
    <property type="term" value="F:RNA-directed DNA polymerase activity"/>
    <property type="evidence" value="ECO:0007669"/>
    <property type="project" value="UniProtKB-KW"/>
</dbReference>
<dbReference type="OrthoDB" id="6602578at2759"/>
<keyword evidence="2" id="KW-0695">RNA-directed DNA polymerase</keyword>
<dbReference type="InterPro" id="IPR052560">
    <property type="entry name" value="RdDP_mobile_element"/>
</dbReference>
<accession>A0A2S2QPE9</accession>